<keyword evidence="3" id="KW-1185">Reference proteome</keyword>
<dbReference type="HOGENOM" id="CLU_179416_2_2_7"/>
<reference evidence="2 3" key="1">
    <citation type="journal article" date="2013" name="J. Bacteriol.">
        <title>Roles of HynAB and Ech, the only two hydrogenases found in the model sulfate reducer Desulfovibrio gigas.</title>
        <authorList>
            <person name="Morais-Silva F.O."/>
            <person name="Santos C.I."/>
            <person name="Rodrigues R."/>
            <person name="Pereira I.A."/>
            <person name="Rodrigues-Pousada C."/>
        </authorList>
    </citation>
    <scope>NUCLEOTIDE SEQUENCE [LARGE SCALE GENOMIC DNA]</scope>
    <source>
        <strain evidence="3">ATCC 19364 / DSM 1382 / NCIMB 9332 / VKM B-1759</strain>
    </source>
</reference>
<dbReference type="AlphaFoldDB" id="T2GAU6"/>
<dbReference type="Pfam" id="PF09838">
    <property type="entry name" value="DUF2065"/>
    <property type="match status" value="1"/>
</dbReference>
<keyword evidence="1" id="KW-0812">Transmembrane</keyword>
<organism evidence="2 3">
    <name type="scientific">Megalodesulfovibrio gigas (strain ATCC 19364 / DSM 1382 / NCIMB 9332 / VKM B-1759)</name>
    <name type="common">Desulfovibrio gigas</name>
    <dbReference type="NCBI Taxonomy" id="1121448"/>
    <lineage>
        <taxon>Bacteria</taxon>
        <taxon>Pseudomonadati</taxon>
        <taxon>Thermodesulfobacteriota</taxon>
        <taxon>Desulfovibrionia</taxon>
        <taxon>Desulfovibrionales</taxon>
        <taxon>Desulfovibrionaceae</taxon>
        <taxon>Megalodesulfovibrio</taxon>
    </lineage>
</organism>
<evidence type="ECO:0000313" key="2">
    <source>
        <dbReference type="EMBL" id="AGW13246.1"/>
    </source>
</evidence>
<dbReference type="PATRIC" id="fig|1121448.10.peg.1395"/>
<evidence type="ECO:0000256" key="1">
    <source>
        <dbReference type="SAM" id="Phobius"/>
    </source>
</evidence>
<reference evidence="3" key="2">
    <citation type="submission" date="2013-07" db="EMBL/GenBank/DDBJ databases">
        <authorList>
            <person name="Morais-Silva F.O."/>
            <person name="Rezende A.M."/>
            <person name="Pimentel C."/>
            <person name="Resende D.M."/>
            <person name="Santos C.I."/>
            <person name="Clemente C."/>
            <person name="de Oliveira L.M."/>
            <person name="da Silva S.M."/>
            <person name="Costa D.A."/>
            <person name="Varela-Raposo A."/>
            <person name="Horacio E.C.A."/>
            <person name="Matos M."/>
            <person name="Flores O."/>
            <person name="Ruiz J.C."/>
            <person name="Rodrigues-Pousada C."/>
        </authorList>
    </citation>
    <scope>NUCLEOTIDE SEQUENCE [LARGE SCALE GENOMIC DNA]</scope>
    <source>
        <strain evidence="3">ATCC 19364 / DSM 1382 / NCIMB 9332 / VKM B-1759</strain>
    </source>
</reference>
<dbReference type="OrthoDB" id="5460292at2"/>
<evidence type="ECO:0008006" key="4">
    <source>
        <dbReference type="Google" id="ProtNLM"/>
    </source>
</evidence>
<dbReference type="RefSeq" id="WP_021760043.1">
    <property type="nucleotide sequence ID" value="NC_022444.1"/>
</dbReference>
<accession>T2GAU6</accession>
<evidence type="ECO:0000313" key="3">
    <source>
        <dbReference type="Proteomes" id="UP000016587"/>
    </source>
</evidence>
<feature type="transmembrane region" description="Helical" evidence="1">
    <location>
        <begin position="6"/>
        <end position="26"/>
    </location>
</feature>
<feature type="transmembrane region" description="Helical" evidence="1">
    <location>
        <begin position="47"/>
        <end position="63"/>
    </location>
</feature>
<dbReference type="Proteomes" id="UP000016587">
    <property type="component" value="Chromosome"/>
</dbReference>
<protein>
    <recommendedName>
        <fullName evidence="4">DUF2065 domain-containing protein</fullName>
    </recommendedName>
</protein>
<sequence>MALDLHTLGQAAGLALLMEGVVYFLFADRMPATLRQLAALPPRWLRILGGGAMLLGLALVFLFKHS</sequence>
<dbReference type="EMBL" id="CP006585">
    <property type="protein sequence ID" value="AGW13246.1"/>
    <property type="molecule type" value="Genomic_DNA"/>
</dbReference>
<keyword evidence="1" id="KW-1133">Transmembrane helix</keyword>
<name>T2GAU6_MEGG1</name>
<gene>
    <name evidence="2" type="ORF">DGI_1400</name>
</gene>
<keyword evidence="1" id="KW-0472">Membrane</keyword>
<proteinExistence type="predicted"/>
<dbReference type="KEGG" id="dgg:DGI_1400"/>
<dbReference type="STRING" id="1121448.DGI_1400"/>
<dbReference type="InterPro" id="IPR019201">
    <property type="entry name" value="DUF2065"/>
</dbReference>